<gene>
    <name evidence="5" type="ORF">ACFYXQ_43085</name>
</gene>
<keyword evidence="3" id="KW-0804">Transcription</keyword>
<dbReference type="SMART" id="SM00347">
    <property type="entry name" value="HTH_MARR"/>
    <property type="match status" value="1"/>
</dbReference>
<evidence type="ECO:0000256" key="1">
    <source>
        <dbReference type="ARBA" id="ARBA00023015"/>
    </source>
</evidence>
<keyword evidence="6" id="KW-1185">Reference proteome</keyword>
<reference evidence="5 6" key="1">
    <citation type="submission" date="2024-10" db="EMBL/GenBank/DDBJ databases">
        <title>The Natural Products Discovery Center: Release of the First 8490 Sequenced Strains for Exploring Actinobacteria Biosynthetic Diversity.</title>
        <authorList>
            <person name="Kalkreuter E."/>
            <person name="Kautsar S.A."/>
            <person name="Yang D."/>
            <person name="Bader C.D."/>
            <person name="Teijaro C.N."/>
            <person name="Fluegel L."/>
            <person name="Davis C.M."/>
            <person name="Simpson J.R."/>
            <person name="Lauterbach L."/>
            <person name="Steele A.D."/>
            <person name="Gui C."/>
            <person name="Meng S."/>
            <person name="Li G."/>
            <person name="Viehrig K."/>
            <person name="Ye F."/>
            <person name="Su P."/>
            <person name="Kiefer A.F."/>
            <person name="Nichols A."/>
            <person name="Cepeda A.J."/>
            <person name="Yan W."/>
            <person name="Fan B."/>
            <person name="Jiang Y."/>
            <person name="Adhikari A."/>
            <person name="Zheng C.-J."/>
            <person name="Schuster L."/>
            <person name="Cowan T.M."/>
            <person name="Smanski M.J."/>
            <person name="Chevrette M.G."/>
            <person name="De Carvalho L.P.S."/>
            <person name="Shen B."/>
        </authorList>
    </citation>
    <scope>NUCLEOTIDE SEQUENCE [LARGE SCALE GENOMIC DNA]</scope>
    <source>
        <strain evidence="5 6">NPDC002593</strain>
    </source>
</reference>
<keyword evidence="2" id="KW-0238">DNA-binding</keyword>
<dbReference type="PROSITE" id="PS50995">
    <property type="entry name" value="HTH_MARR_2"/>
    <property type="match status" value="1"/>
</dbReference>
<evidence type="ECO:0000313" key="6">
    <source>
        <dbReference type="Proteomes" id="UP001601992"/>
    </source>
</evidence>
<comment type="caution">
    <text evidence="5">The sequence shown here is derived from an EMBL/GenBank/DDBJ whole genome shotgun (WGS) entry which is preliminary data.</text>
</comment>
<dbReference type="RefSeq" id="WP_387406896.1">
    <property type="nucleotide sequence ID" value="NZ_JBIAQY010000028.1"/>
</dbReference>
<dbReference type="InterPro" id="IPR036390">
    <property type="entry name" value="WH_DNA-bd_sf"/>
</dbReference>
<dbReference type="Proteomes" id="UP001601992">
    <property type="component" value="Unassembled WGS sequence"/>
</dbReference>
<proteinExistence type="predicted"/>
<evidence type="ECO:0000259" key="4">
    <source>
        <dbReference type="PROSITE" id="PS50995"/>
    </source>
</evidence>
<dbReference type="InterPro" id="IPR036388">
    <property type="entry name" value="WH-like_DNA-bd_sf"/>
</dbReference>
<feature type="domain" description="HTH marR-type" evidence="4">
    <location>
        <begin position="6"/>
        <end position="141"/>
    </location>
</feature>
<evidence type="ECO:0000256" key="3">
    <source>
        <dbReference type="ARBA" id="ARBA00023163"/>
    </source>
</evidence>
<dbReference type="PANTHER" id="PTHR39515">
    <property type="entry name" value="CONSERVED PROTEIN"/>
    <property type="match status" value="1"/>
</dbReference>
<dbReference type="InterPro" id="IPR000835">
    <property type="entry name" value="HTH_MarR-typ"/>
</dbReference>
<dbReference type="EMBL" id="JBIAQY010000028">
    <property type="protein sequence ID" value="MFF3574555.1"/>
    <property type="molecule type" value="Genomic_DNA"/>
</dbReference>
<dbReference type="Gene3D" id="1.10.10.10">
    <property type="entry name" value="Winged helix-like DNA-binding domain superfamily/Winged helix DNA-binding domain"/>
    <property type="match status" value="1"/>
</dbReference>
<keyword evidence="1" id="KW-0805">Transcription regulation</keyword>
<dbReference type="InterPro" id="IPR023187">
    <property type="entry name" value="Tscrpt_reg_MarR-type_CS"/>
</dbReference>
<sequence>MIAPLPHDIAGDLTHAMVRLRARLRAESAPTDMKWSWSQITTLNRIAQEGSATVSELAVAEHVRPQSMASIVSALLDGGLVARRSDPNDGRKTLISITDEGAELLARIPTMRETWLEAAIERHLSPAECETLANAARIMESLADC</sequence>
<dbReference type="Pfam" id="PF01047">
    <property type="entry name" value="MarR"/>
    <property type="match status" value="1"/>
</dbReference>
<dbReference type="InterPro" id="IPR052526">
    <property type="entry name" value="HTH-type_Bedaq_tolerance"/>
</dbReference>
<evidence type="ECO:0000313" key="5">
    <source>
        <dbReference type="EMBL" id="MFF3574555.1"/>
    </source>
</evidence>
<evidence type="ECO:0000256" key="2">
    <source>
        <dbReference type="ARBA" id="ARBA00023125"/>
    </source>
</evidence>
<accession>A0ABW6SE19</accession>
<protein>
    <submittedName>
        <fullName evidence="5">MarR family winged helix-turn-helix transcriptional regulator</fullName>
    </submittedName>
</protein>
<name>A0ABW6SE19_9NOCA</name>
<organism evidence="5 6">
    <name type="scientific">Nocardia jiangxiensis</name>
    <dbReference type="NCBI Taxonomy" id="282685"/>
    <lineage>
        <taxon>Bacteria</taxon>
        <taxon>Bacillati</taxon>
        <taxon>Actinomycetota</taxon>
        <taxon>Actinomycetes</taxon>
        <taxon>Mycobacteriales</taxon>
        <taxon>Nocardiaceae</taxon>
        <taxon>Nocardia</taxon>
    </lineage>
</organism>
<dbReference type="PANTHER" id="PTHR39515:SF2">
    <property type="entry name" value="HTH-TYPE TRANSCRIPTIONAL REGULATOR RV0880"/>
    <property type="match status" value="1"/>
</dbReference>
<dbReference type="PROSITE" id="PS01117">
    <property type="entry name" value="HTH_MARR_1"/>
    <property type="match status" value="1"/>
</dbReference>
<dbReference type="SUPFAM" id="SSF46785">
    <property type="entry name" value="Winged helix' DNA-binding domain"/>
    <property type="match status" value="1"/>
</dbReference>